<keyword evidence="5" id="KW-0378">Hydrolase</keyword>
<keyword evidence="2" id="KW-0175">Coiled coil</keyword>
<keyword evidence="6" id="KW-1185">Reference proteome</keyword>
<feature type="chain" id="PRO_5015429690" evidence="3">
    <location>
        <begin position="22"/>
        <end position="1079"/>
    </location>
</feature>
<dbReference type="GO" id="GO:0016787">
    <property type="term" value="F:hydrolase activity"/>
    <property type="evidence" value="ECO:0007669"/>
    <property type="project" value="UniProtKB-KW"/>
</dbReference>
<sequence length="1079" mass="119984">MRTSITLFISFLLIFTVCLTAQENSEKSENIYNGLELRSIGPAFMSGRISDIDIHPDNESIWYVAVGSGGVWKTENSGTTWTPVFDKQSSYSIGAVTIDPNNPDTVWVGTGEDSGGRHVGYGDGIYKSIDGGKTWKNMGLANSQHISRILVHPFDSQVVWVTAQGPLWSKGGDRGVYKTTDGGKTWNKTLGDNEWTGATDIVMNPQDPDVLYAATWQRHRTVAAYMGGGPGTALYKSTDGGDTWTKLTNGIPTSWMGKTGLAISYHNPNVVYAAIELDRRKGGLYRSEDAGASWNKMSETISGGTGPHYYQELYASPHQEGRLYLMDNNLQISEDGGKTFYRMNEKNKHGDNHAIAFRKNDPNYLIVGSDGGLYESFDLTKTWKYIENLPVTQFYKMAVDDAEPFYNIYGGTQDNSTQSGPSRTDNVHGIQNSDWRVILNWDGHQPATEPGNPNIVYAERQEGTLSRIDMSTGEVVDIQPQPGENEDYERYNWDAPILVSPHSPTTIYFASQRVWKSTNRGDSWTPISGDLTKDEERITLPIMGKQQSWDAPWDVYAMSNYNTITSLAESPKQQGLIYAGTDDGLIQVTEDGGANWRMINVGNLPGVPATAFVNDIKADLFDANTVYVALDNHKYGDFNPYLLKSTDKGRTWRSIASNIPKRTLVWRLVQDHVKPGLMFLATEFGLYFTVNDGGSWTELEGGVPTISFRDIAIQRRENDLIGASFGRGFYVLDDYSALRDISDATLKQEAKLFGVRDAWWYVPRSHLSFGPGKGSQGDSHFVAPNPDFGATFTYYLKDAPKTMEQMRQDSEKNKNTAAVPFPGWDKLSDEINEADPVLTFAISDANGNIVRKLNTKPKKGVNRLSWDLRYPDLDVIKLNDKSDTERAAFLAPPGNYKVEMFLTENGNTRKLDGPVSFRVKPLHKNSLPGSSVDAVSNFWRSFENTSKAASKFDLDLSKSLKRVKAMQIAVSRSSLAPGTVDNELESLMRDLQDLSSHYYGNPAKGEIGEKGRPTVGERMFAVYRGIERATYGPTPQHSTQLEIVKKELNSANAKLNSVQQKLDVIYKKLQAAGAPYVEE</sequence>
<keyword evidence="1" id="KW-0677">Repeat</keyword>
<feature type="domain" description="Sortilin N-terminal" evidence="4">
    <location>
        <begin position="284"/>
        <end position="388"/>
    </location>
</feature>
<evidence type="ECO:0000313" key="5">
    <source>
        <dbReference type="EMBL" id="AVI51982.1"/>
    </source>
</evidence>
<dbReference type="InterPro" id="IPR036278">
    <property type="entry name" value="Sialidase_sf"/>
</dbReference>
<dbReference type="InterPro" id="IPR015943">
    <property type="entry name" value="WD40/YVTN_repeat-like_dom_sf"/>
</dbReference>
<gene>
    <name evidence="5" type="ORF">C5O00_12790</name>
</gene>
<dbReference type="OrthoDB" id="9757809at2"/>
<evidence type="ECO:0000313" key="6">
    <source>
        <dbReference type="Proteomes" id="UP000238442"/>
    </source>
</evidence>
<dbReference type="InterPro" id="IPR031778">
    <property type="entry name" value="Sortilin_N"/>
</dbReference>
<dbReference type="Gene3D" id="2.130.10.10">
    <property type="entry name" value="YVTN repeat-like/Quinoprotein amine dehydrogenase"/>
    <property type="match status" value="5"/>
</dbReference>
<name>A0A2S0HZ98_9FLAO</name>
<dbReference type="PANTHER" id="PTHR12106:SF27">
    <property type="entry name" value="SORTILIN-RELATED RECEPTOR"/>
    <property type="match status" value="1"/>
</dbReference>
<accession>A0A2S0HZ98</accession>
<reference evidence="5 6" key="1">
    <citation type="submission" date="2018-02" db="EMBL/GenBank/DDBJ databases">
        <title>Genomic analysis of the strain RR4-38 isolated from a seawater recirculating aquaculture system.</title>
        <authorList>
            <person name="Kim Y.-S."/>
            <person name="Jang Y.H."/>
            <person name="Kim K.-H."/>
        </authorList>
    </citation>
    <scope>NUCLEOTIDE SEQUENCE [LARGE SCALE GENOMIC DNA]</scope>
    <source>
        <strain evidence="5 6">RR4-38</strain>
    </source>
</reference>
<feature type="domain" description="Sortilin N-terminal" evidence="4">
    <location>
        <begin position="125"/>
        <end position="256"/>
    </location>
</feature>
<dbReference type="EMBL" id="CP027062">
    <property type="protein sequence ID" value="AVI51982.1"/>
    <property type="molecule type" value="Genomic_DNA"/>
</dbReference>
<feature type="signal peptide" evidence="3">
    <location>
        <begin position="1"/>
        <end position="21"/>
    </location>
</feature>
<dbReference type="Proteomes" id="UP000238442">
    <property type="component" value="Chromosome"/>
</dbReference>
<proteinExistence type="predicted"/>
<evidence type="ECO:0000259" key="4">
    <source>
        <dbReference type="Pfam" id="PF15902"/>
    </source>
</evidence>
<dbReference type="Pfam" id="PF15902">
    <property type="entry name" value="Sortilin-Vps10"/>
    <property type="match status" value="2"/>
</dbReference>
<dbReference type="RefSeq" id="WP_105217222.1">
    <property type="nucleotide sequence ID" value="NZ_CP027062.1"/>
</dbReference>
<dbReference type="Gene3D" id="2.60.40.4070">
    <property type="match status" value="1"/>
</dbReference>
<protein>
    <submittedName>
        <fullName evidence="5">Glycosyl hydrolase</fullName>
    </submittedName>
</protein>
<evidence type="ECO:0000256" key="2">
    <source>
        <dbReference type="SAM" id="Coils"/>
    </source>
</evidence>
<dbReference type="SUPFAM" id="SSF110296">
    <property type="entry name" value="Oligoxyloglucan reducing end-specific cellobiohydrolase"/>
    <property type="match status" value="1"/>
</dbReference>
<evidence type="ECO:0000256" key="3">
    <source>
        <dbReference type="SAM" id="SignalP"/>
    </source>
</evidence>
<evidence type="ECO:0000256" key="1">
    <source>
        <dbReference type="ARBA" id="ARBA00022737"/>
    </source>
</evidence>
<dbReference type="SUPFAM" id="SSF50939">
    <property type="entry name" value="Sialidases"/>
    <property type="match status" value="1"/>
</dbReference>
<dbReference type="KEGG" id="aue:C5O00_12790"/>
<keyword evidence="3" id="KW-0732">Signal</keyword>
<dbReference type="PANTHER" id="PTHR12106">
    <property type="entry name" value="SORTILIN RELATED"/>
    <property type="match status" value="1"/>
</dbReference>
<dbReference type="CDD" id="cd15482">
    <property type="entry name" value="Sialidase_non-viral"/>
    <property type="match status" value="1"/>
</dbReference>
<feature type="coiled-coil region" evidence="2">
    <location>
        <begin position="1041"/>
        <end position="1068"/>
    </location>
</feature>
<dbReference type="InterPro" id="IPR050310">
    <property type="entry name" value="VPS10-sortilin"/>
</dbReference>
<organism evidence="5 6">
    <name type="scientific">Pukyongia salina</name>
    <dbReference type="NCBI Taxonomy" id="2094025"/>
    <lineage>
        <taxon>Bacteria</taxon>
        <taxon>Pseudomonadati</taxon>
        <taxon>Bacteroidota</taxon>
        <taxon>Flavobacteriia</taxon>
        <taxon>Flavobacteriales</taxon>
        <taxon>Flavobacteriaceae</taxon>
        <taxon>Pukyongia</taxon>
    </lineage>
</organism>
<dbReference type="AlphaFoldDB" id="A0A2S0HZ98"/>